<dbReference type="EMBL" id="LLXV01000025">
    <property type="protein sequence ID" value="KRG51344.1"/>
    <property type="molecule type" value="Genomic_DNA"/>
</dbReference>
<reference evidence="1 2" key="1">
    <citation type="journal article" date="2016" name="Front. Microbiol.">
        <title>Genome Sequence of Type Strains of Genus Stenotrophomonas.</title>
        <authorList>
            <person name="Patil P.P."/>
            <person name="Midha S."/>
            <person name="Kumar S."/>
            <person name="Patil P.B."/>
        </authorList>
    </citation>
    <scope>NUCLEOTIDE SEQUENCE [LARGE SCALE GENOMIC DNA]</scope>
    <source>
        <strain evidence="1 2">LMG 978</strain>
    </source>
</reference>
<dbReference type="AlphaFoldDB" id="A0A0R0B2A0"/>
<dbReference type="Proteomes" id="UP000051757">
    <property type="component" value="Unassembled WGS sequence"/>
</dbReference>
<gene>
    <name evidence="1" type="ORF">ARC23_09480</name>
</gene>
<evidence type="ECO:0000313" key="1">
    <source>
        <dbReference type="EMBL" id="KRG51344.1"/>
    </source>
</evidence>
<protein>
    <submittedName>
        <fullName evidence="1">Uncharacterized protein</fullName>
    </submittedName>
</protein>
<keyword evidence="2" id="KW-1185">Reference proteome</keyword>
<name>A0A0R0B2A0_9GAMM</name>
<organism evidence="1 2">
    <name type="scientific">Stenotrophomonas beteli</name>
    <dbReference type="NCBI Taxonomy" id="3384461"/>
    <lineage>
        <taxon>Bacteria</taxon>
        <taxon>Pseudomonadati</taxon>
        <taxon>Pseudomonadota</taxon>
        <taxon>Gammaproteobacteria</taxon>
        <taxon>Lysobacterales</taxon>
        <taxon>Lysobacteraceae</taxon>
        <taxon>Stenotrophomonas</taxon>
        <taxon>Stenotrophomonas maltophilia group</taxon>
    </lineage>
</organism>
<evidence type="ECO:0000313" key="2">
    <source>
        <dbReference type="Proteomes" id="UP000051757"/>
    </source>
</evidence>
<proteinExistence type="predicted"/>
<dbReference type="OrthoDB" id="9912411at2"/>
<accession>A0A0R0B2A0</accession>
<sequence>MVLQRDSSAGRLLLDMVSAACSAPGSHKVAYLLPSTRANFSAVAAVVRNHPGVPFVATLVDGARQPLQVLAALRRGEACPVLIIFSDQLFGPEIANIPCEHDGGRTFYSGFESILFAKYGYTLNLPMGTQEVSLPPPGSVDDALALLRRYFEHAASLGPDWLLAERQVERTLPGRIREARMRSGFLRSAVYHRYAERPLDTAGRATLGCVDDVEQRMLEARR</sequence>
<comment type="caution">
    <text evidence="1">The sequence shown here is derived from an EMBL/GenBank/DDBJ whole genome shotgun (WGS) entry which is preliminary data.</text>
</comment>